<dbReference type="CDD" id="cd08010">
    <property type="entry name" value="MltG_like"/>
    <property type="match status" value="1"/>
</dbReference>
<evidence type="ECO:0000256" key="4">
    <source>
        <dbReference type="ARBA" id="ARBA00023136"/>
    </source>
</evidence>
<dbReference type="Gene3D" id="3.30.160.60">
    <property type="entry name" value="Classic Zinc Finger"/>
    <property type="match status" value="1"/>
</dbReference>
<dbReference type="GO" id="GO:0071555">
    <property type="term" value="P:cell wall organization"/>
    <property type="evidence" value="ECO:0007669"/>
    <property type="project" value="UniProtKB-KW"/>
</dbReference>
<dbReference type="HAMAP" id="MF_02065">
    <property type="entry name" value="MltG"/>
    <property type="match status" value="1"/>
</dbReference>
<keyword evidence="7" id="KW-0997">Cell inner membrane</keyword>
<dbReference type="GO" id="GO:0005886">
    <property type="term" value="C:plasma membrane"/>
    <property type="evidence" value="ECO:0007669"/>
    <property type="project" value="UniProtKB-UniRule"/>
</dbReference>
<evidence type="ECO:0000256" key="6">
    <source>
        <dbReference type="ARBA" id="ARBA00023316"/>
    </source>
</evidence>
<dbReference type="Pfam" id="PF02618">
    <property type="entry name" value="YceG"/>
    <property type="match status" value="1"/>
</dbReference>
<evidence type="ECO:0000256" key="5">
    <source>
        <dbReference type="ARBA" id="ARBA00023239"/>
    </source>
</evidence>
<dbReference type="PANTHER" id="PTHR30518">
    <property type="entry name" value="ENDOLYTIC MUREIN TRANSGLYCOSYLASE"/>
    <property type="match status" value="1"/>
</dbReference>
<dbReference type="GO" id="GO:0008932">
    <property type="term" value="F:lytic endotransglycosylase activity"/>
    <property type="evidence" value="ECO:0007669"/>
    <property type="project" value="UniProtKB-UniRule"/>
</dbReference>
<comment type="function">
    <text evidence="7">Functions as a peptidoglycan terminase that cleaves nascent peptidoglycan strands endolytically to terminate their elongation.</text>
</comment>
<proteinExistence type="inferred from homology"/>
<name>A0A011PQM0_ACCRE</name>
<keyword evidence="3 7" id="KW-1133">Transmembrane helix</keyword>
<sequence length="333" mass="36784">MRKHLLKLFVLAVSVFVLLTAAAAWVVLTPVTLTSEQVDFTIVPGSSMRVAAREVAAAGAELNPWVLIVLGKLMRVDTAIKAGSYEIAAGITPLELLTKLTRGDVTQAELAFIEGWTFRQMRERLDAHPDLRHDTKGLPDAEVMSLIGAPETAAEGLFFPDTYFFAKRSSDVDLLARAYRAMQQHLARAWQARAPDLPYREPYQALIMASIVEKETGRDHDRPLVAGVFVNRLRQGMLLQTDPTVIYGIGENFDGNLRKRHLLADTPYNTYTRPGLPPTPIAMPGLASLQAALHPPSTEALYFVARGDGSSQFSPTLDEHNRAVRRYQKGGRP</sequence>
<keyword evidence="6 7" id="KW-0961">Cell wall biogenesis/degradation</keyword>
<dbReference type="Proteomes" id="UP000022141">
    <property type="component" value="Unassembled WGS sequence"/>
</dbReference>
<comment type="catalytic activity">
    <reaction evidence="7">
        <text>a peptidoglycan chain = a peptidoglycan chain with N-acetyl-1,6-anhydromuramyl-[peptide] at the reducing end + a peptidoglycan chain with N-acetylglucosamine at the non-reducing end.</text>
        <dbReference type="EC" id="4.2.2.29"/>
    </reaction>
</comment>
<protein>
    <recommendedName>
        <fullName evidence="7">Endolytic murein transglycosylase</fullName>
        <ecNumber evidence="7">4.2.2.29</ecNumber>
    </recommendedName>
    <alternativeName>
        <fullName evidence="7">Peptidoglycan lytic transglycosylase</fullName>
    </alternativeName>
    <alternativeName>
        <fullName evidence="7">Peptidoglycan polymerization terminase</fullName>
    </alternativeName>
</protein>
<dbReference type="EMBL" id="JEMY01000013">
    <property type="protein sequence ID" value="EXI89731.1"/>
    <property type="molecule type" value="Genomic_DNA"/>
</dbReference>
<dbReference type="EC" id="4.2.2.29" evidence="7"/>
<evidence type="ECO:0000256" key="1">
    <source>
        <dbReference type="ARBA" id="ARBA00022475"/>
    </source>
</evidence>
<keyword evidence="1 7" id="KW-1003">Cell membrane</keyword>
<feature type="site" description="Important for catalytic activity" evidence="7">
    <location>
        <position position="215"/>
    </location>
</feature>
<dbReference type="PANTHER" id="PTHR30518:SF2">
    <property type="entry name" value="ENDOLYTIC MUREIN TRANSGLYCOSYLASE"/>
    <property type="match status" value="1"/>
</dbReference>
<gene>
    <name evidence="7" type="primary">mltG</name>
    <name evidence="8" type="ORF">AW11_01221</name>
</gene>
<evidence type="ECO:0000256" key="3">
    <source>
        <dbReference type="ARBA" id="ARBA00022989"/>
    </source>
</evidence>
<dbReference type="GO" id="GO:0009252">
    <property type="term" value="P:peptidoglycan biosynthetic process"/>
    <property type="evidence" value="ECO:0007669"/>
    <property type="project" value="UniProtKB-UniRule"/>
</dbReference>
<keyword evidence="2 7" id="KW-0812">Transmembrane</keyword>
<evidence type="ECO:0000256" key="2">
    <source>
        <dbReference type="ARBA" id="ARBA00022692"/>
    </source>
</evidence>
<dbReference type="STRING" id="1454004.AW11_01221"/>
<keyword evidence="5 7" id="KW-0456">Lyase</keyword>
<comment type="caution">
    <text evidence="8">The sequence shown here is derived from an EMBL/GenBank/DDBJ whole genome shotgun (WGS) entry which is preliminary data.</text>
</comment>
<dbReference type="Gene3D" id="3.30.1490.480">
    <property type="entry name" value="Endolytic murein transglycosylase"/>
    <property type="match status" value="1"/>
</dbReference>
<evidence type="ECO:0000313" key="9">
    <source>
        <dbReference type="Proteomes" id="UP000022141"/>
    </source>
</evidence>
<keyword evidence="9" id="KW-1185">Reference proteome</keyword>
<reference evidence="8" key="1">
    <citation type="submission" date="2014-02" db="EMBL/GenBank/DDBJ databases">
        <title>Expanding our view of genomic diversity in Candidatus Accumulibacter clades.</title>
        <authorList>
            <person name="Skennerton C.T."/>
            <person name="Barr J.J."/>
            <person name="Slater F.R."/>
            <person name="Bond P.L."/>
            <person name="Tyson G.W."/>
        </authorList>
    </citation>
    <scope>NUCLEOTIDE SEQUENCE [LARGE SCALE GENOMIC DNA]</scope>
</reference>
<organism evidence="8 9">
    <name type="scientific">Accumulibacter regalis</name>
    <dbReference type="NCBI Taxonomy" id="522306"/>
    <lineage>
        <taxon>Bacteria</taxon>
        <taxon>Pseudomonadati</taxon>
        <taxon>Pseudomonadota</taxon>
        <taxon>Betaproteobacteria</taxon>
        <taxon>Candidatus Accumulibacter</taxon>
    </lineage>
</organism>
<dbReference type="NCBIfam" id="TIGR00247">
    <property type="entry name" value="endolytic transglycosylase MltG"/>
    <property type="match status" value="1"/>
</dbReference>
<keyword evidence="4 7" id="KW-0472">Membrane</keyword>
<accession>A0A011PQM0</accession>
<comment type="similarity">
    <text evidence="7">Belongs to the transglycosylase MltG family.</text>
</comment>
<evidence type="ECO:0000313" key="8">
    <source>
        <dbReference type="EMBL" id="EXI89731.1"/>
    </source>
</evidence>
<dbReference type="InterPro" id="IPR003770">
    <property type="entry name" value="MLTG-like"/>
</dbReference>
<dbReference type="eggNOG" id="COG1559">
    <property type="taxonomic scope" value="Bacteria"/>
</dbReference>
<dbReference type="PATRIC" id="fig|1454004.3.peg.1275"/>
<evidence type="ECO:0000256" key="7">
    <source>
        <dbReference type="HAMAP-Rule" id="MF_02065"/>
    </source>
</evidence>
<dbReference type="AlphaFoldDB" id="A0A011PQM0"/>